<dbReference type="OrthoDB" id="10012615at2"/>
<protein>
    <submittedName>
        <fullName evidence="1">Uncharacterized protein</fullName>
    </submittedName>
</protein>
<keyword evidence="2" id="KW-1185">Reference proteome</keyword>
<reference evidence="1 2" key="1">
    <citation type="submission" date="2016-08" db="EMBL/GenBank/DDBJ databases">
        <title>The complete genome of Streptomyces subrutilus 10-1-1.</title>
        <authorList>
            <person name="Chen X."/>
        </authorList>
    </citation>
    <scope>NUCLEOTIDE SEQUENCE [LARGE SCALE GENOMIC DNA]</scope>
    <source>
        <strain evidence="1 2">10-1-1</strain>
    </source>
</reference>
<accession>A0A1E5Q0I5</accession>
<dbReference type="Proteomes" id="UP000095705">
    <property type="component" value="Unassembled WGS sequence"/>
</dbReference>
<dbReference type="EMBL" id="MEHK01000001">
    <property type="protein sequence ID" value="OEJ35236.1"/>
    <property type="molecule type" value="Genomic_DNA"/>
</dbReference>
<sequence>MTGSAYDGPSFVGPHRPANLHCAALRLLGGSLLREDITVDVRVDGGEDQAPELVRLRCLSLPLDGALDVEAVAAGEGRPSRVAALSSVAGSPYACVCS</sequence>
<dbReference type="RefSeq" id="WP_069923422.1">
    <property type="nucleotide sequence ID" value="NZ_MEHK01000001.1"/>
</dbReference>
<evidence type="ECO:0000313" key="1">
    <source>
        <dbReference type="EMBL" id="OEJ35236.1"/>
    </source>
</evidence>
<organism evidence="1 2">
    <name type="scientific">Streptomyces subrutilus</name>
    <dbReference type="NCBI Taxonomy" id="36818"/>
    <lineage>
        <taxon>Bacteria</taxon>
        <taxon>Bacillati</taxon>
        <taxon>Actinomycetota</taxon>
        <taxon>Actinomycetes</taxon>
        <taxon>Kitasatosporales</taxon>
        <taxon>Streptomycetaceae</taxon>
        <taxon>Streptomyces</taxon>
    </lineage>
</organism>
<dbReference type="AlphaFoldDB" id="A0A1E5Q0I5"/>
<comment type="caution">
    <text evidence="1">The sequence shown here is derived from an EMBL/GenBank/DDBJ whole genome shotgun (WGS) entry which is preliminary data.</text>
</comment>
<name>A0A1E5Q0I5_9ACTN</name>
<evidence type="ECO:0000313" key="2">
    <source>
        <dbReference type="Proteomes" id="UP000095705"/>
    </source>
</evidence>
<proteinExistence type="predicted"/>
<gene>
    <name evidence="1" type="ORF">BGK67_31535</name>
</gene>